<dbReference type="EMBL" id="MUXN01000037">
    <property type="protein sequence ID" value="OOC00803.1"/>
    <property type="molecule type" value="Genomic_DNA"/>
</dbReference>
<feature type="chain" id="PRO_5047151384" description="Lipoprotein" evidence="1">
    <location>
        <begin position="17"/>
        <end position="160"/>
    </location>
</feature>
<accession>A0ABX3J326</accession>
<keyword evidence="3" id="KW-1185">Reference proteome</keyword>
<evidence type="ECO:0000313" key="3">
    <source>
        <dbReference type="Proteomes" id="UP000188551"/>
    </source>
</evidence>
<evidence type="ECO:0000313" key="2">
    <source>
        <dbReference type="EMBL" id="OOC00803.1"/>
    </source>
</evidence>
<gene>
    <name evidence="2" type="ORF">B0293_41535</name>
</gene>
<proteinExistence type="predicted"/>
<reference evidence="2 3" key="1">
    <citation type="submission" date="2017-02" db="EMBL/GenBank/DDBJ databases">
        <title>Amycolatopsis azurea DSM 43854 draft genome.</title>
        <authorList>
            <person name="Mayilraj S."/>
        </authorList>
    </citation>
    <scope>NUCLEOTIDE SEQUENCE [LARGE SCALE GENOMIC DNA]</scope>
    <source>
        <strain evidence="2 3">DSM 43854</strain>
    </source>
</reference>
<evidence type="ECO:0000256" key="1">
    <source>
        <dbReference type="SAM" id="SignalP"/>
    </source>
</evidence>
<comment type="caution">
    <text evidence="2">The sequence shown here is derived from an EMBL/GenBank/DDBJ whole genome shotgun (WGS) entry which is preliminary data.</text>
</comment>
<name>A0ABX3J326_9PSEU</name>
<keyword evidence="1" id="KW-0732">Signal</keyword>
<sequence>MIRRLVTMSATTAAMAMLLTGCGLFLPGDKGKDSAPATQKTEMASAGTVVDAVKAALPELLQVEVGTNQDGLTTGVMVDAEVPLGYVVTGEKLKALLVSVWNSSDPKPAFVKFNPWSTYAGQRGAIKAQRAAKELGVDWSPSFEVGVNVPDYEIKKLAGD</sequence>
<organism evidence="2 3">
    <name type="scientific">Amycolatopsis azurea DSM 43854</name>
    <dbReference type="NCBI Taxonomy" id="1238180"/>
    <lineage>
        <taxon>Bacteria</taxon>
        <taxon>Bacillati</taxon>
        <taxon>Actinomycetota</taxon>
        <taxon>Actinomycetes</taxon>
        <taxon>Pseudonocardiales</taxon>
        <taxon>Pseudonocardiaceae</taxon>
        <taxon>Amycolatopsis</taxon>
    </lineage>
</organism>
<protein>
    <recommendedName>
        <fullName evidence="4">Lipoprotein</fullName>
    </recommendedName>
</protein>
<dbReference type="PROSITE" id="PS51257">
    <property type="entry name" value="PROKAR_LIPOPROTEIN"/>
    <property type="match status" value="1"/>
</dbReference>
<dbReference type="Proteomes" id="UP000188551">
    <property type="component" value="Unassembled WGS sequence"/>
</dbReference>
<feature type="signal peptide" evidence="1">
    <location>
        <begin position="1"/>
        <end position="16"/>
    </location>
</feature>
<evidence type="ECO:0008006" key="4">
    <source>
        <dbReference type="Google" id="ProtNLM"/>
    </source>
</evidence>